<evidence type="ECO:0000313" key="3">
    <source>
        <dbReference type="Proteomes" id="UP000553632"/>
    </source>
</evidence>
<feature type="compositionally biased region" description="Basic residues" evidence="1">
    <location>
        <begin position="166"/>
        <end position="175"/>
    </location>
</feature>
<feature type="compositionally biased region" description="Polar residues" evidence="1">
    <location>
        <begin position="60"/>
        <end position="77"/>
    </location>
</feature>
<protein>
    <submittedName>
        <fullName evidence="2">Uncharacterized protein</fullName>
    </submittedName>
</protein>
<feature type="compositionally biased region" description="Basic and acidic residues" evidence="1">
    <location>
        <begin position="138"/>
        <end position="155"/>
    </location>
</feature>
<feature type="region of interest" description="Disordered" evidence="1">
    <location>
        <begin position="40"/>
        <end position="193"/>
    </location>
</feature>
<feature type="non-terminal residue" evidence="2">
    <location>
        <position position="199"/>
    </location>
</feature>
<name>A0A7J6QT02_PEROL</name>
<keyword evidence="3" id="KW-1185">Reference proteome</keyword>
<evidence type="ECO:0000313" key="2">
    <source>
        <dbReference type="EMBL" id="KAF4711261.1"/>
    </source>
</evidence>
<dbReference type="OMA" id="SPKMGHV"/>
<organism evidence="2 3">
    <name type="scientific">Perkinsus olseni</name>
    <name type="common">Perkinsus atlanticus</name>
    <dbReference type="NCBI Taxonomy" id="32597"/>
    <lineage>
        <taxon>Eukaryota</taxon>
        <taxon>Sar</taxon>
        <taxon>Alveolata</taxon>
        <taxon>Perkinsozoa</taxon>
        <taxon>Perkinsea</taxon>
        <taxon>Perkinsida</taxon>
        <taxon>Perkinsidae</taxon>
        <taxon>Perkinsus</taxon>
    </lineage>
</organism>
<dbReference type="EMBL" id="JABANO010030813">
    <property type="protein sequence ID" value="KAF4711261.1"/>
    <property type="molecule type" value="Genomic_DNA"/>
</dbReference>
<proteinExistence type="predicted"/>
<comment type="caution">
    <text evidence="2">The sequence shown here is derived from an EMBL/GenBank/DDBJ whole genome shotgun (WGS) entry which is preliminary data.</text>
</comment>
<evidence type="ECO:0000256" key="1">
    <source>
        <dbReference type="SAM" id="MobiDB-lite"/>
    </source>
</evidence>
<gene>
    <name evidence="2" type="ORF">FOZ63_009999</name>
</gene>
<sequence length="199" mass="21844">SPDTPELAPRMSGETLVELWDAPIEETLPDSKLAKEIVASRTSPVFSPKMGHVRILARPHSSTESTTQSPPMSTGAKSPTAEPPPPTATEEEARPSSPGDSPAVNNDSTEIVPPTDVSLRESSGSKVIASRKLPVTKLKSDRDRPSKEEQKKSEVDDTSAPAASTKPRRHRKGKGKGGGSRRQDRHYKQWNYNSYYYYY</sequence>
<dbReference type="AlphaFoldDB" id="A0A7J6QT02"/>
<dbReference type="Proteomes" id="UP000553632">
    <property type="component" value="Unassembled WGS sequence"/>
</dbReference>
<reference evidence="2 3" key="1">
    <citation type="submission" date="2020-04" db="EMBL/GenBank/DDBJ databases">
        <title>Perkinsus olseni comparative genomics.</title>
        <authorList>
            <person name="Bogema D.R."/>
        </authorList>
    </citation>
    <scope>NUCLEOTIDE SEQUENCE [LARGE SCALE GENOMIC DNA]</scope>
    <source>
        <strain evidence="2 3">ATCC PRA-207</strain>
    </source>
</reference>
<accession>A0A7J6QT02</accession>